<comment type="caution">
    <text evidence="6">The sequence shown here is derived from an EMBL/GenBank/DDBJ whole genome shotgun (WGS) entry which is preliminary data.</text>
</comment>
<evidence type="ECO:0000313" key="6">
    <source>
        <dbReference type="EMBL" id="PNF36877.1"/>
    </source>
</evidence>
<evidence type="ECO:0000256" key="1">
    <source>
        <dbReference type="ARBA" id="ARBA00004123"/>
    </source>
</evidence>
<organism evidence="6 7">
    <name type="scientific">Cryptotermes secundus</name>
    <dbReference type="NCBI Taxonomy" id="105785"/>
    <lineage>
        <taxon>Eukaryota</taxon>
        <taxon>Metazoa</taxon>
        <taxon>Ecdysozoa</taxon>
        <taxon>Arthropoda</taxon>
        <taxon>Hexapoda</taxon>
        <taxon>Insecta</taxon>
        <taxon>Pterygota</taxon>
        <taxon>Neoptera</taxon>
        <taxon>Polyneoptera</taxon>
        <taxon>Dictyoptera</taxon>
        <taxon>Blattodea</taxon>
        <taxon>Blattoidea</taxon>
        <taxon>Termitoidae</taxon>
        <taxon>Kalotermitidae</taxon>
        <taxon>Cryptotermitinae</taxon>
        <taxon>Cryptotermes</taxon>
    </lineage>
</organism>
<keyword evidence="2" id="KW-0547">Nucleotide-binding</keyword>
<dbReference type="GO" id="GO:0042393">
    <property type="term" value="F:histone binding"/>
    <property type="evidence" value="ECO:0007669"/>
    <property type="project" value="TreeGrafter"/>
</dbReference>
<evidence type="ECO:0000256" key="4">
    <source>
        <dbReference type="ARBA" id="ARBA00022840"/>
    </source>
</evidence>
<keyword evidence="7" id="KW-1185">Reference proteome</keyword>
<evidence type="ECO:0000256" key="2">
    <source>
        <dbReference type="ARBA" id="ARBA00022741"/>
    </source>
</evidence>
<dbReference type="InterPro" id="IPR050520">
    <property type="entry name" value="INO80/SWR1_helicase"/>
</dbReference>
<keyword evidence="3" id="KW-0378">Hydrolase</keyword>
<feature type="compositionally biased region" description="Polar residues" evidence="5">
    <location>
        <begin position="333"/>
        <end position="343"/>
    </location>
</feature>
<reference evidence="6 7" key="1">
    <citation type="submission" date="2017-12" db="EMBL/GenBank/DDBJ databases">
        <title>Hemimetabolous genomes reveal molecular basis of termite eusociality.</title>
        <authorList>
            <person name="Harrison M.C."/>
            <person name="Jongepier E."/>
            <person name="Robertson H.M."/>
            <person name="Arning N."/>
            <person name="Bitard-Feildel T."/>
            <person name="Chao H."/>
            <person name="Childers C.P."/>
            <person name="Dinh H."/>
            <person name="Doddapaneni H."/>
            <person name="Dugan S."/>
            <person name="Gowin J."/>
            <person name="Greiner C."/>
            <person name="Han Y."/>
            <person name="Hu H."/>
            <person name="Hughes D.S.T."/>
            <person name="Huylmans A.-K."/>
            <person name="Kemena C."/>
            <person name="Kremer L.P.M."/>
            <person name="Lee S.L."/>
            <person name="Lopez-Ezquerra A."/>
            <person name="Mallet L."/>
            <person name="Monroy-Kuhn J.M."/>
            <person name="Moser A."/>
            <person name="Murali S.C."/>
            <person name="Muzny D.M."/>
            <person name="Otani S."/>
            <person name="Piulachs M.-D."/>
            <person name="Poelchau M."/>
            <person name="Qu J."/>
            <person name="Schaub F."/>
            <person name="Wada-Katsumata A."/>
            <person name="Worley K.C."/>
            <person name="Xie Q."/>
            <person name="Ylla G."/>
            <person name="Poulsen M."/>
            <person name="Gibbs R.A."/>
            <person name="Schal C."/>
            <person name="Richards S."/>
            <person name="Belles X."/>
            <person name="Korb J."/>
            <person name="Bornberg-Bauer E."/>
        </authorList>
    </citation>
    <scope>NUCLEOTIDE SEQUENCE [LARGE SCALE GENOMIC DNA]</scope>
    <source>
        <tissue evidence="6">Whole body</tissue>
    </source>
</reference>
<comment type="subcellular location">
    <subcellularLocation>
        <location evidence="1">Nucleus</location>
    </subcellularLocation>
</comment>
<feature type="compositionally biased region" description="Polar residues" evidence="5">
    <location>
        <begin position="223"/>
        <end position="234"/>
    </location>
</feature>
<dbReference type="AlphaFoldDB" id="A0A2J7R7R4"/>
<gene>
    <name evidence="6" type="ORF">B7P43_G08882</name>
</gene>
<feature type="compositionally biased region" description="Acidic residues" evidence="5">
    <location>
        <begin position="291"/>
        <end position="300"/>
    </location>
</feature>
<dbReference type="PANTHER" id="PTHR45685">
    <property type="entry name" value="HELICASE SRCAP-RELATED"/>
    <property type="match status" value="1"/>
</dbReference>
<feature type="region of interest" description="Disordered" evidence="5">
    <location>
        <begin position="216"/>
        <end position="343"/>
    </location>
</feature>
<evidence type="ECO:0000256" key="5">
    <source>
        <dbReference type="SAM" id="MobiDB-lite"/>
    </source>
</evidence>
<dbReference type="EMBL" id="NEVH01006727">
    <property type="protein sequence ID" value="PNF36877.1"/>
    <property type="molecule type" value="Genomic_DNA"/>
</dbReference>
<evidence type="ECO:0000313" key="7">
    <source>
        <dbReference type="Proteomes" id="UP000235965"/>
    </source>
</evidence>
<dbReference type="OrthoDB" id="372624at2759"/>
<name>A0A2J7R7R4_9NEOP</name>
<accession>A0A2J7R7R4</accession>
<dbReference type="PANTHER" id="PTHR45685:SF1">
    <property type="entry name" value="HELICASE SRCAP"/>
    <property type="match status" value="1"/>
</dbReference>
<dbReference type="GO" id="GO:0016887">
    <property type="term" value="F:ATP hydrolysis activity"/>
    <property type="evidence" value="ECO:0007669"/>
    <property type="project" value="TreeGrafter"/>
</dbReference>
<dbReference type="GO" id="GO:0006338">
    <property type="term" value="P:chromatin remodeling"/>
    <property type="evidence" value="ECO:0007669"/>
    <property type="project" value="TreeGrafter"/>
</dbReference>
<proteinExistence type="predicted"/>
<dbReference type="GO" id="GO:0000812">
    <property type="term" value="C:Swr1 complex"/>
    <property type="evidence" value="ECO:0007669"/>
    <property type="project" value="TreeGrafter"/>
</dbReference>
<dbReference type="Proteomes" id="UP000235965">
    <property type="component" value="Unassembled WGS sequence"/>
</dbReference>
<feature type="compositionally biased region" description="Basic and acidic residues" evidence="5">
    <location>
        <begin position="59"/>
        <end position="73"/>
    </location>
</feature>
<feature type="region of interest" description="Disordered" evidence="5">
    <location>
        <begin position="59"/>
        <end position="82"/>
    </location>
</feature>
<feature type="compositionally biased region" description="Basic residues" evidence="5">
    <location>
        <begin position="246"/>
        <end position="263"/>
    </location>
</feature>
<dbReference type="GO" id="GO:0003677">
    <property type="term" value="F:DNA binding"/>
    <property type="evidence" value="ECO:0007669"/>
    <property type="project" value="UniProtKB-KW"/>
</dbReference>
<evidence type="ECO:0000256" key="3">
    <source>
        <dbReference type="ARBA" id="ARBA00022806"/>
    </source>
</evidence>
<feature type="compositionally biased region" description="Polar residues" evidence="5">
    <location>
        <begin position="265"/>
        <end position="288"/>
    </location>
</feature>
<keyword evidence="4" id="KW-0067">ATP-binding</keyword>
<dbReference type="GO" id="GO:0005524">
    <property type="term" value="F:ATP binding"/>
    <property type="evidence" value="ECO:0007669"/>
    <property type="project" value="UniProtKB-KW"/>
</dbReference>
<feature type="region of interest" description="Disordered" evidence="5">
    <location>
        <begin position="360"/>
        <end position="483"/>
    </location>
</feature>
<keyword evidence="3" id="KW-0347">Helicase</keyword>
<sequence>MTVEENILKKANQKRLLGDLAIEGGNFTTAYFKSSTIQDLFNIDIAENDASRRMAEVLDRDNEKEQRRQKDDAQQLPLSPNEDKVALGALETALAAAEDESDVQAARTAKAEAAADLAEFDETIPLEDGETGGEQEMSKAELEVHNLIQQLTPVERYAMKFVEDTEAVWSAEQLAAAEAEIEQQKREWELGRLQVLKEEADRRTRVTDDDEQLLTFSHEDAHNQVNNSTGPSNSDESKRSVVGGSRRSRGGSRGRGGRGRGRSRNYSGAQNFSASDGDTSSCNDVNAASSVDEEEEESDEKDSTGDESYIGSRYCRNSGNRKPPIPNNHRLISPNSPRTRSSGTVSINLWTLDVSPILPGLKPVGTSAQSQASILRGGRGGRMRRGSGRGLQNFMRSPDGQSVSPRRLSSSSGHSVRHNSPPSTPYSNPNLVIRTRRALATPVQHSDGSEIDMSESLCPKRGGRMGRVTRRSENIVEGNGPIS</sequence>
<dbReference type="GO" id="GO:0004386">
    <property type="term" value="F:helicase activity"/>
    <property type="evidence" value="ECO:0007669"/>
    <property type="project" value="UniProtKB-KW"/>
</dbReference>
<protein>
    <submittedName>
        <fullName evidence="6">Uncharacterized protein</fullName>
    </submittedName>
</protein>
<feature type="compositionally biased region" description="Low complexity" evidence="5">
    <location>
        <begin position="402"/>
        <end position="430"/>
    </location>
</feature>